<feature type="domain" description="DUF7939" evidence="2">
    <location>
        <begin position="477"/>
        <end position="556"/>
    </location>
</feature>
<keyword evidence="1" id="KW-1133">Transmembrane helix</keyword>
<evidence type="ECO:0000256" key="1">
    <source>
        <dbReference type="SAM" id="Phobius"/>
    </source>
</evidence>
<feature type="transmembrane region" description="Helical" evidence="1">
    <location>
        <begin position="436"/>
        <end position="456"/>
    </location>
</feature>
<proteinExistence type="predicted"/>
<keyword evidence="1" id="KW-0472">Membrane</keyword>
<reference evidence="3 4" key="1">
    <citation type="submission" date="2019-03" db="EMBL/GenBank/DDBJ databases">
        <title>Genomic Encyclopedia of Type Strains, Phase IV (KMG-IV): sequencing the most valuable type-strain genomes for metagenomic binning, comparative biology and taxonomic classification.</title>
        <authorList>
            <person name="Goeker M."/>
        </authorList>
    </citation>
    <scope>NUCLEOTIDE SEQUENCE [LARGE SCALE GENOMIC DNA]</scope>
    <source>
        <strain evidence="3 4">DSM 203</strain>
    </source>
</reference>
<gene>
    <name evidence="3" type="ORF">EDC29_104231</name>
</gene>
<protein>
    <submittedName>
        <fullName evidence="3">Oxygen tolerance protein BatD</fullName>
    </submittedName>
</protein>
<comment type="caution">
    <text evidence="3">The sequence shown here is derived from an EMBL/GenBank/DDBJ whole genome shotgun (WGS) entry which is preliminary data.</text>
</comment>
<name>A0A4R4ACR3_MARGR</name>
<dbReference type="InterPro" id="IPR057699">
    <property type="entry name" value="DUF7939"/>
</dbReference>
<evidence type="ECO:0000313" key="4">
    <source>
        <dbReference type="Proteomes" id="UP000295247"/>
    </source>
</evidence>
<evidence type="ECO:0000313" key="3">
    <source>
        <dbReference type="EMBL" id="TCW36439.1"/>
    </source>
</evidence>
<organism evidence="3 4">
    <name type="scientific">Marichromatium gracile</name>
    <name type="common">Chromatium gracile</name>
    <dbReference type="NCBI Taxonomy" id="1048"/>
    <lineage>
        <taxon>Bacteria</taxon>
        <taxon>Pseudomonadati</taxon>
        <taxon>Pseudomonadota</taxon>
        <taxon>Gammaproteobacteria</taxon>
        <taxon>Chromatiales</taxon>
        <taxon>Chromatiaceae</taxon>
        <taxon>Marichromatium</taxon>
    </lineage>
</organism>
<dbReference type="InterPro" id="IPR025738">
    <property type="entry name" value="BatD"/>
</dbReference>
<dbReference type="AlphaFoldDB" id="A0A4R4ACR3"/>
<dbReference type="Pfam" id="PF25607">
    <property type="entry name" value="DUF7939"/>
    <property type="match status" value="1"/>
</dbReference>
<evidence type="ECO:0000259" key="2">
    <source>
        <dbReference type="Pfam" id="PF25607"/>
    </source>
</evidence>
<sequence length="579" mass="61932">MRPWLPVLLILLLVGWSLGALAQSAELRLDLERQRLALNETLVARLIADGGLKGEPDLRRLEQDFEVLERSHAEQMRIINGTISRLRVWTLVLAPRHPGVIEIAPITLGAARTEPRRVEVVEAGARRDAEPGAPPLARVEAEVETAAPYVQQALVYRVAILLRERPLQAALSAPLAEGAIVEPLGEDRSSRAVVDGVEYTRVERRYLLIPQHSGALRVEGPRLDVIFAAAPRPGALYRDFPSLSGFGAGGGERRLVERAETLTLQVRARPDAAAEPWLPASAVRLREDWAETPPRAVVGEPLTRVLTLEVEGASATQLPELVLPEVEGAQRYPGRPRVEDGLAAGEVRASARHEIALIPTRPGPLHLPEVRLVWWDLVNDRPREAVIPARTLEVAPAPGAPLPSRPASAAVAETVAGDEPVATDEGGRGSAGAGPWPWVALVLGLGWAATLIWLWWRRRAGGEAPVAPPSASVDLGAARARVEAACRANDPRAARAALLDWGRARWGASAPGGPVELGRRLGRPGLGATLAALERALYAPTGEPWDGAGCWARLAPALTDASTETARATPLAPLYPGAG</sequence>
<dbReference type="PANTHER" id="PTHR40940:SF1">
    <property type="entry name" value="PROTEIN BATD"/>
    <property type="match status" value="1"/>
</dbReference>
<dbReference type="EMBL" id="SMDC01000004">
    <property type="protein sequence ID" value="TCW36439.1"/>
    <property type="molecule type" value="Genomic_DNA"/>
</dbReference>
<dbReference type="PANTHER" id="PTHR40940">
    <property type="entry name" value="PROTEIN BATD-RELATED"/>
    <property type="match status" value="1"/>
</dbReference>
<dbReference type="Pfam" id="PF13584">
    <property type="entry name" value="BatD"/>
    <property type="match status" value="1"/>
</dbReference>
<dbReference type="Proteomes" id="UP000295247">
    <property type="component" value="Unassembled WGS sequence"/>
</dbReference>
<accession>A0A4R4ACR3</accession>
<keyword evidence="1" id="KW-0812">Transmembrane</keyword>